<organism evidence="3 4">
    <name type="scientific">Raphidocelis subcapitata</name>
    <dbReference type="NCBI Taxonomy" id="307507"/>
    <lineage>
        <taxon>Eukaryota</taxon>
        <taxon>Viridiplantae</taxon>
        <taxon>Chlorophyta</taxon>
        <taxon>core chlorophytes</taxon>
        <taxon>Chlorophyceae</taxon>
        <taxon>CS clade</taxon>
        <taxon>Sphaeropleales</taxon>
        <taxon>Selenastraceae</taxon>
        <taxon>Raphidocelis</taxon>
    </lineage>
</organism>
<dbReference type="InterPro" id="IPR011249">
    <property type="entry name" value="Metalloenz_LuxS/M16"/>
</dbReference>
<feature type="domain" description="Peptidase M16 N-terminal" evidence="2">
    <location>
        <begin position="85"/>
        <end position="222"/>
    </location>
</feature>
<dbReference type="InterPro" id="IPR050361">
    <property type="entry name" value="MPP/UQCRC_Complex"/>
</dbReference>
<dbReference type="AlphaFoldDB" id="A0A2V0PS90"/>
<dbReference type="OrthoDB" id="10251424at2759"/>
<dbReference type="Pfam" id="PF00675">
    <property type="entry name" value="Peptidase_M16"/>
    <property type="match status" value="1"/>
</dbReference>
<protein>
    <submittedName>
        <fullName evidence="3">Mitochondrial-processing peptidase subunit alpha-like</fullName>
    </submittedName>
</protein>
<dbReference type="PANTHER" id="PTHR11851">
    <property type="entry name" value="METALLOPROTEASE"/>
    <property type="match status" value="1"/>
</dbReference>
<dbReference type="STRING" id="307507.A0A2V0PS90"/>
<evidence type="ECO:0000256" key="1">
    <source>
        <dbReference type="ARBA" id="ARBA00007261"/>
    </source>
</evidence>
<dbReference type="InterPro" id="IPR011765">
    <property type="entry name" value="Pept_M16_N"/>
</dbReference>
<dbReference type="GO" id="GO:0046872">
    <property type="term" value="F:metal ion binding"/>
    <property type="evidence" value="ECO:0007669"/>
    <property type="project" value="InterPro"/>
</dbReference>
<sequence>MLPSAIKQLAPLLADVAGSFASGQAVAQYAVPAVATKGGLFGGKRVTVPMSEPLPGVDVPKYSAPAPAKLETGSIEGVKAAAVDTGGPNVALAVFVGSGSANETPETAGASKLLEYMAFSATNNRSTFRLTRELEKYGAAAAALAGRESIAYGVEGTKLQAAEVTEMLLDAVLNMRLNYWEINDMLPHVQADMERAYAQPTALATELLHRAAFSGGLAQPLLPDPETLASLTPEAVHAFVAEHFTAANITLAAAGATLPAVTNAAAPLIAAAARPGGGGGAAGATGKYTGGVLCALSPATVPVVALAYAAPGGLGDAKATALAAVIKALLNETREVLPYMHKEPSGALGSVIPIVHVYKSTGLIGLLGTPSEKGAPAAVDSMSARFEALAKGVAEPALAAAKGVALGGYQAATATKSGAVQELAQQLLTRGKASTGDYAAAVAGITAADVSAAVGAMLKGAPTLVAAGPLSELPKYDAVAKRFAS</sequence>
<dbReference type="SUPFAM" id="SSF63411">
    <property type="entry name" value="LuxS/MPP-like metallohydrolase"/>
    <property type="match status" value="2"/>
</dbReference>
<accession>A0A2V0PS90</accession>
<name>A0A2V0PS90_9CHLO</name>
<evidence type="ECO:0000259" key="2">
    <source>
        <dbReference type="Pfam" id="PF00675"/>
    </source>
</evidence>
<dbReference type="PANTHER" id="PTHR11851:SF49">
    <property type="entry name" value="MITOCHONDRIAL-PROCESSING PEPTIDASE SUBUNIT ALPHA"/>
    <property type="match status" value="1"/>
</dbReference>
<dbReference type="Gene3D" id="3.30.830.10">
    <property type="entry name" value="Metalloenzyme, LuxS/M16 peptidase-like"/>
    <property type="match status" value="2"/>
</dbReference>
<reference evidence="3 4" key="1">
    <citation type="journal article" date="2018" name="Sci. Rep.">
        <title>Raphidocelis subcapitata (=Pseudokirchneriella subcapitata) provides an insight into genome evolution and environmental adaptations in the Sphaeropleales.</title>
        <authorList>
            <person name="Suzuki S."/>
            <person name="Yamaguchi H."/>
            <person name="Nakajima N."/>
            <person name="Kawachi M."/>
        </authorList>
    </citation>
    <scope>NUCLEOTIDE SEQUENCE [LARGE SCALE GENOMIC DNA]</scope>
    <source>
        <strain evidence="3 4">NIES-35</strain>
    </source>
</reference>
<evidence type="ECO:0000313" key="3">
    <source>
        <dbReference type="EMBL" id="GBG00196.1"/>
    </source>
</evidence>
<keyword evidence="4" id="KW-1185">Reference proteome</keyword>
<gene>
    <name evidence="3" type="ORF">Rsub_13013</name>
</gene>
<dbReference type="EMBL" id="BDRX01000199">
    <property type="protein sequence ID" value="GBG00196.1"/>
    <property type="molecule type" value="Genomic_DNA"/>
</dbReference>
<dbReference type="InParanoid" id="A0A2V0PS90"/>
<dbReference type="GO" id="GO:0005739">
    <property type="term" value="C:mitochondrion"/>
    <property type="evidence" value="ECO:0007669"/>
    <property type="project" value="TreeGrafter"/>
</dbReference>
<comment type="caution">
    <text evidence="3">The sequence shown here is derived from an EMBL/GenBank/DDBJ whole genome shotgun (WGS) entry which is preliminary data.</text>
</comment>
<evidence type="ECO:0000313" key="4">
    <source>
        <dbReference type="Proteomes" id="UP000247498"/>
    </source>
</evidence>
<comment type="similarity">
    <text evidence="1">Belongs to the peptidase M16 family.</text>
</comment>
<dbReference type="Proteomes" id="UP000247498">
    <property type="component" value="Unassembled WGS sequence"/>
</dbReference>
<proteinExistence type="inferred from homology"/>